<dbReference type="Gene3D" id="1.10.10.1320">
    <property type="entry name" value="Anti-sigma factor, zinc-finger domain"/>
    <property type="match status" value="1"/>
</dbReference>
<evidence type="ECO:0000256" key="2">
    <source>
        <dbReference type="ARBA" id="ARBA00004236"/>
    </source>
</evidence>
<dbReference type="GO" id="GO:0005886">
    <property type="term" value="C:plasma membrane"/>
    <property type="evidence" value="ECO:0007669"/>
    <property type="project" value="UniProtKB-SubCell"/>
</dbReference>
<feature type="transmembrane region" description="Helical" evidence="12">
    <location>
        <begin position="140"/>
        <end position="160"/>
    </location>
</feature>
<reference evidence="14 15" key="1">
    <citation type="submission" date="2017-11" db="EMBL/GenBank/DDBJ databases">
        <title>Genomic Encyclopedia of Archaeal and Bacterial Type Strains, Phase II (KMG-II): From Individual Species to Whole Genera.</title>
        <authorList>
            <person name="Goeker M."/>
        </authorList>
    </citation>
    <scope>NUCLEOTIDE SEQUENCE [LARGE SCALE GENOMIC DNA]</scope>
    <source>
        <strain evidence="14 15">DSM 25478</strain>
    </source>
</reference>
<dbReference type="PANTHER" id="PTHR37461:SF1">
    <property type="entry name" value="ANTI-SIGMA-K FACTOR RSKA"/>
    <property type="match status" value="1"/>
</dbReference>
<keyword evidence="6" id="KW-0805">Transcription regulation</keyword>
<keyword evidence="15" id="KW-1185">Reference proteome</keyword>
<dbReference type="GO" id="GO:0006417">
    <property type="term" value="P:regulation of translation"/>
    <property type="evidence" value="ECO:0007669"/>
    <property type="project" value="TreeGrafter"/>
</dbReference>
<dbReference type="InterPro" id="IPR018764">
    <property type="entry name" value="RskA_C"/>
</dbReference>
<evidence type="ECO:0000256" key="11">
    <source>
        <dbReference type="SAM" id="MobiDB-lite"/>
    </source>
</evidence>
<keyword evidence="7 12" id="KW-0472">Membrane</keyword>
<keyword evidence="5 12" id="KW-1133">Transmembrane helix</keyword>
<evidence type="ECO:0000256" key="4">
    <source>
        <dbReference type="ARBA" id="ARBA00022692"/>
    </source>
</evidence>
<keyword evidence="3" id="KW-1003">Cell membrane</keyword>
<dbReference type="RefSeq" id="WP_100423315.1">
    <property type="nucleotide sequence ID" value="NZ_BOOX01000001.1"/>
</dbReference>
<keyword evidence="8" id="KW-0804">Transcription</keyword>
<evidence type="ECO:0000256" key="10">
    <source>
        <dbReference type="ARBA" id="ARBA00030803"/>
    </source>
</evidence>
<comment type="subcellular location">
    <subcellularLocation>
        <location evidence="2">Cell membrane</location>
    </subcellularLocation>
    <subcellularLocation>
        <location evidence="1">Membrane</location>
        <topology evidence="1">Single-pass membrane protein</topology>
    </subcellularLocation>
</comment>
<evidence type="ECO:0000256" key="6">
    <source>
        <dbReference type="ARBA" id="ARBA00023015"/>
    </source>
</evidence>
<evidence type="ECO:0000256" key="12">
    <source>
        <dbReference type="SAM" id="Phobius"/>
    </source>
</evidence>
<evidence type="ECO:0000313" key="15">
    <source>
        <dbReference type="Proteomes" id="UP000231693"/>
    </source>
</evidence>
<evidence type="ECO:0000256" key="7">
    <source>
        <dbReference type="ARBA" id="ARBA00023136"/>
    </source>
</evidence>
<sequence>MADDLDRQAVRDLIPAYALDAVTDAEARAVESLVASDDAARRELDELRESVAAFVVDAAPSADVRADVLARVAALTAGTDAAATPVLGSAPSAAPIAAIGSTAGTADRASSDTAGPASSDMADDAPSNVVPIGARRRRNWLVAAAAAAIVAVAVPTGIAVQTHQTQVQLQAQVDRVAQMLADPDARLVTSPVAGGGEASALVADGDVLFTASGLPGTGEDEDYQLWIVADGAATSAGLFDADDPQALVEAAAGEVVAMTLEPAGGSDQPTSDPIVALQT</sequence>
<evidence type="ECO:0000256" key="5">
    <source>
        <dbReference type="ARBA" id="ARBA00022989"/>
    </source>
</evidence>
<organism evidence="14 15">
    <name type="scientific">Sediminihabitans luteus</name>
    <dbReference type="NCBI Taxonomy" id="1138585"/>
    <lineage>
        <taxon>Bacteria</taxon>
        <taxon>Bacillati</taxon>
        <taxon>Actinomycetota</taxon>
        <taxon>Actinomycetes</taxon>
        <taxon>Micrococcales</taxon>
        <taxon>Cellulomonadaceae</taxon>
        <taxon>Sediminihabitans</taxon>
    </lineage>
</organism>
<gene>
    <name evidence="14" type="ORF">CLV28_2155</name>
</gene>
<dbReference type="Proteomes" id="UP000231693">
    <property type="component" value="Unassembled WGS sequence"/>
</dbReference>
<proteinExistence type="predicted"/>
<protein>
    <recommendedName>
        <fullName evidence="10">Regulator of SigK</fullName>
    </recommendedName>
    <alternativeName>
        <fullName evidence="9">Sigma-K anti-sigma factor RskA</fullName>
    </alternativeName>
</protein>
<feature type="region of interest" description="Disordered" evidence="11">
    <location>
        <begin position="102"/>
        <end position="123"/>
    </location>
</feature>
<dbReference type="GO" id="GO:0016989">
    <property type="term" value="F:sigma factor antagonist activity"/>
    <property type="evidence" value="ECO:0007669"/>
    <property type="project" value="TreeGrafter"/>
</dbReference>
<name>A0A2M9CEK4_9CELL</name>
<dbReference type="Pfam" id="PF10099">
    <property type="entry name" value="RskA_C"/>
    <property type="match status" value="1"/>
</dbReference>
<comment type="caution">
    <text evidence="14">The sequence shown here is derived from an EMBL/GenBank/DDBJ whole genome shotgun (WGS) entry which is preliminary data.</text>
</comment>
<evidence type="ECO:0000256" key="8">
    <source>
        <dbReference type="ARBA" id="ARBA00023163"/>
    </source>
</evidence>
<keyword evidence="4 12" id="KW-0812">Transmembrane</keyword>
<dbReference type="InterPro" id="IPR051474">
    <property type="entry name" value="Anti-sigma-K/W_factor"/>
</dbReference>
<dbReference type="OrthoDB" id="153510at2"/>
<dbReference type="AlphaFoldDB" id="A0A2M9CEK4"/>
<evidence type="ECO:0000256" key="9">
    <source>
        <dbReference type="ARBA" id="ARBA00029829"/>
    </source>
</evidence>
<dbReference type="EMBL" id="PGFE01000003">
    <property type="protein sequence ID" value="PJJ70323.1"/>
    <property type="molecule type" value="Genomic_DNA"/>
</dbReference>
<evidence type="ECO:0000256" key="1">
    <source>
        <dbReference type="ARBA" id="ARBA00004167"/>
    </source>
</evidence>
<evidence type="ECO:0000259" key="13">
    <source>
        <dbReference type="Pfam" id="PF10099"/>
    </source>
</evidence>
<evidence type="ECO:0000256" key="3">
    <source>
        <dbReference type="ARBA" id="ARBA00022475"/>
    </source>
</evidence>
<dbReference type="PANTHER" id="PTHR37461">
    <property type="entry name" value="ANTI-SIGMA-K FACTOR RSKA"/>
    <property type="match status" value="1"/>
</dbReference>
<feature type="domain" description="Anti-sigma K factor RskA C-terminal" evidence="13">
    <location>
        <begin position="143"/>
        <end position="274"/>
    </location>
</feature>
<accession>A0A2M9CEK4</accession>
<evidence type="ECO:0000313" key="14">
    <source>
        <dbReference type="EMBL" id="PJJ70323.1"/>
    </source>
</evidence>
<dbReference type="InterPro" id="IPR041916">
    <property type="entry name" value="Anti_sigma_zinc_sf"/>
</dbReference>